<keyword evidence="1" id="KW-0732">Signal</keyword>
<dbReference type="Proteomes" id="UP000256919">
    <property type="component" value="Unassembled WGS sequence"/>
</dbReference>
<accession>A0A3D9N3Q7</accession>
<comment type="caution">
    <text evidence="3">The sequence shown here is derived from an EMBL/GenBank/DDBJ whole genome shotgun (WGS) entry which is preliminary data.</text>
</comment>
<gene>
    <name evidence="3" type="ORF">DFQ09_101249</name>
</gene>
<feature type="chain" id="PRO_5017537906" description="Outer membrane protein beta-barrel domain-containing protein" evidence="1">
    <location>
        <begin position="22"/>
        <end position="238"/>
    </location>
</feature>
<dbReference type="Pfam" id="PF13568">
    <property type="entry name" value="OMP_b-brl_2"/>
    <property type="match status" value="1"/>
</dbReference>
<proteinExistence type="predicted"/>
<dbReference type="AlphaFoldDB" id="A0A3D9N3Q7"/>
<dbReference type="RefSeq" id="WP_115807771.1">
    <property type="nucleotide sequence ID" value="NZ_JABFDI010000002.1"/>
</dbReference>
<evidence type="ECO:0000313" key="3">
    <source>
        <dbReference type="EMBL" id="REE27418.1"/>
    </source>
</evidence>
<evidence type="ECO:0000259" key="2">
    <source>
        <dbReference type="Pfam" id="PF13568"/>
    </source>
</evidence>
<protein>
    <recommendedName>
        <fullName evidence="2">Outer membrane protein beta-barrel domain-containing protein</fullName>
    </recommendedName>
</protein>
<keyword evidence="4" id="KW-1185">Reference proteome</keyword>
<feature type="domain" description="Outer membrane protein beta-barrel" evidence="2">
    <location>
        <begin position="37"/>
        <end position="209"/>
    </location>
</feature>
<evidence type="ECO:0000313" key="4">
    <source>
        <dbReference type="Proteomes" id="UP000256919"/>
    </source>
</evidence>
<evidence type="ECO:0000256" key="1">
    <source>
        <dbReference type="SAM" id="SignalP"/>
    </source>
</evidence>
<feature type="signal peptide" evidence="1">
    <location>
        <begin position="1"/>
        <end position="21"/>
    </location>
</feature>
<dbReference type="EMBL" id="QREI01000001">
    <property type="protein sequence ID" value="REE27418.1"/>
    <property type="molecule type" value="Genomic_DNA"/>
</dbReference>
<organism evidence="3 4">
    <name type="scientific">Winogradskyella pacifica</name>
    <dbReference type="NCBI Taxonomy" id="664642"/>
    <lineage>
        <taxon>Bacteria</taxon>
        <taxon>Pseudomonadati</taxon>
        <taxon>Bacteroidota</taxon>
        <taxon>Flavobacteriia</taxon>
        <taxon>Flavobacteriales</taxon>
        <taxon>Flavobacteriaceae</taxon>
        <taxon>Winogradskyella</taxon>
    </lineage>
</organism>
<sequence>MKRFFFLLVFILAFQSMSAQLFTKEKVANAVDNIDQKFLTWGYFLGFNQYDFNFDYYENLEDVLVDKTFGFHLGLIGDMRINEYMNLRLEPGVFFTTRNLNYDESYFQGTTFNDSDLLREVKSTYVHIPLLLKISTKRINNFKPFIVGGFSTALNLSSNEDNPNDNSSGEFRMTKNTYFYELGFGIDFYLPYFKFTPSIRGIFSLNDEIIQDVDPDSPWTSNISQMQTRGVFINFTFQ</sequence>
<dbReference type="InterPro" id="IPR025665">
    <property type="entry name" value="Beta-barrel_OMP_2"/>
</dbReference>
<reference evidence="3 4" key="1">
    <citation type="submission" date="2018-07" db="EMBL/GenBank/DDBJ databases">
        <title>Genomic Encyclopedia of Type Strains, Phase III (KMG-III): the genomes of soil and plant-associated and newly described type strains.</title>
        <authorList>
            <person name="Whitman W."/>
        </authorList>
    </citation>
    <scope>NUCLEOTIDE SEQUENCE [LARGE SCALE GENOMIC DNA]</scope>
    <source>
        <strain evidence="3 4">CECT 7948</strain>
    </source>
</reference>
<dbReference type="OrthoDB" id="1467485at2"/>
<name>A0A3D9N3Q7_9FLAO</name>